<reference evidence="2" key="1">
    <citation type="journal article" date="2019" name="Int. J. Syst. Evol. Microbiol.">
        <title>The Global Catalogue of Microorganisms (GCM) 10K type strain sequencing project: providing services to taxonomists for standard genome sequencing and annotation.</title>
        <authorList>
            <consortium name="The Broad Institute Genomics Platform"/>
            <consortium name="The Broad Institute Genome Sequencing Center for Infectious Disease"/>
            <person name="Wu L."/>
            <person name="Ma J."/>
        </authorList>
    </citation>
    <scope>NUCLEOTIDE SEQUENCE [LARGE SCALE GENOMIC DNA]</scope>
    <source>
        <strain evidence="2">CGMCC 1.15809</strain>
    </source>
</reference>
<organism evidence="1 2">
    <name type="scientific">Streptomyces ramulosus</name>
    <dbReference type="NCBI Taxonomy" id="47762"/>
    <lineage>
        <taxon>Bacteria</taxon>
        <taxon>Bacillati</taxon>
        <taxon>Actinomycetota</taxon>
        <taxon>Actinomycetes</taxon>
        <taxon>Kitasatosporales</taxon>
        <taxon>Streptomycetaceae</taxon>
        <taxon>Streptomyces</taxon>
    </lineage>
</organism>
<comment type="caution">
    <text evidence="1">The sequence shown here is derived from an EMBL/GenBank/DDBJ whole genome shotgun (WGS) entry which is preliminary data.</text>
</comment>
<protein>
    <submittedName>
        <fullName evidence="1">Uncharacterized protein</fullName>
    </submittedName>
</protein>
<evidence type="ECO:0000313" key="1">
    <source>
        <dbReference type="EMBL" id="MFC5892185.1"/>
    </source>
</evidence>
<dbReference type="RefSeq" id="WP_345087297.1">
    <property type="nucleotide sequence ID" value="NZ_BAAAWG010000013.1"/>
</dbReference>
<name>A0ABW1FDB6_9ACTN</name>
<proteinExistence type="predicted"/>
<dbReference type="EMBL" id="JBHSPW010000002">
    <property type="protein sequence ID" value="MFC5892185.1"/>
    <property type="molecule type" value="Genomic_DNA"/>
</dbReference>
<evidence type="ECO:0000313" key="2">
    <source>
        <dbReference type="Proteomes" id="UP001596241"/>
    </source>
</evidence>
<keyword evidence="2" id="KW-1185">Reference proteome</keyword>
<sequence>MSLDLLDAFDLDVREVVAEETSFQGDAEAMRTGANSQETCSTLNVSVVYCFRGC</sequence>
<accession>A0ABW1FDB6</accession>
<gene>
    <name evidence="1" type="ORF">ACFP3M_05070</name>
</gene>
<dbReference type="Proteomes" id="UP001596241">
    <property type="component" value="Unassembled WGS sequence"/>
</dbReference>